<evidence type="ECO:0000256" key="1">
    <source>
        <dbReference type="SAM" id="MobiDB-lite"/>
    </source>
</evidence>
<protein>
    <recommendedName>
        <fullName evidence="4">Hook-length control protein FliK</fullName>
    </recommendedName>
</protein>
<organism evidence="2 3">
    <name type="scientific">Acidovorax soli</name>
    <dbReference type="NCBI Taxonomy" id="592050"/>
    <lineage>
        <taxon>Bacteria</taxon>
        <taxon>Pseudomonadati</taxon>
        <taxon>Pseudomonadota</taxon>
        <taxon>Betaproteobacteria</taxon>
        <taxon>Burkholderiales</taxon>
        <taxon>Comamonadaceae</taxon>
        <taxon>Acidovorax</taxon>
    </lineage>
</organism>
<comment type="caution">
    <text evidence="2">The sequence shown here is derived from an EMBL/GenBank/DDBJ whole genome shotgun (WGS) entry which is preliminary data.</text>
</comment>
<name>A0A7X0PJ70_9BURK</name>
<dbReference type="RefSeq" id="WP_184862696.1">
    <property type="nucleotide sequence ID" value="NZ_JACHLK010000013.1"/>
</dbReference>
<dbReference type="Proteomes" id="UP000575083">
    <property type="component" value="Unassembled WGS sequence"/>
</dbReference>
<dbReference type="AlphaFoldDB" id="A0A7X0PJ70"/>
<accession>A0A7X0PJ70</accession>
<evidence type="ECO:0000313" key="2">
    <source>
        <dbReference type="EMBL" id="MBB6562564.1"/>
    </source>
</evidence>
<sequence length="349" mass="36303">MALERLGSSPAPAGAPGRALAARPGAAFPATATTALSRLDPVEPLLRLRVTAAFDGGLLARGPEGQPVQIPASALAGQRWEPGQLLLVRVVATTPQLELAVLGPAEEGMAPSVATARGGSDAGARSQTPTPALLPDQAGIHRLLLAPLQVPVLAAQWRNLVLAHWRQASLAQTPSAALLPQRTDAMALAGEPPYHQATQAQQALQGLLVFHALLWPGVWLTFWPAPARARPSGPRRNPAQRLCLELDLPGLGPVRVDLELLGTAVAAVLSASAADAVSLLQSRATLAAASLGRSHLRLLHWQVLHQQPLAAMAPLPASAPQWGPADLALPPGLFRAAAEVLNALSPPFR</sequence>
<keyword evidence="3" id="KW-1185">Reference proteome</keyword>
<gene>
    <name evidence="2" type="ORF">HNP48_005277</name>
</gene>
<reference evidence="2 3" key="1">
    <citation type="submission" date="2020-08" db="EMBL/GenBank/DDBJ databases">
        <title>Functional genomics of gut bacteria from endangered species of beetles.</title>
        <authorList>
            <person name="Carlos-Shanley C."/>
        </authorList>
    </citation>
    <scope>NUCLEOTIDE SEQUENCE [LARGE SCALE GENOMIC DNA]</scope>
    <source>
        <strain evidence="2 3">S00198</strain>
    </source>
</reference>
<dbReference type="EMBL" id="JACHLK010000013">
    <property type="protein sequence ID" value="MBB6562564.1"/>
    <property type="molecule type" value="Genomic_DNA"/>
</dbReference>
<evidence type="ECO:0000313" key="3">
    <source>
        <dbReference type="Proteomes" id="UP000575083"/>
    </source>
</evidence>
<proteinExistence type="predicted"/>
<feature type="region of interest" description="Disordered" evidence="1">
    <location>
        <begin position="111"/>
        <end position="132"/>
    </location>
</feature>
<evidence type="ECO:0008006" key="4">
    <source>
        <dbReference type="Google" id="ProtNLM"/>
    </source>
</evidence>